<accession>D3DYH6</accession>
<geneLocation type="plasmid" evidence="1 2">
    <name>megaplasmid</name>
</geneLocation>
<evidence type="ECO:0000313" key="1">
    <source>
        <dbReference type="EMBL" id="ADC45346.1"/>
    </source>
</evidence>
<keyword evidence="2" id="KW-1185">Reference proteome</keyword>
<sequence length="75" mass="8362">MRRKASIVAAPLLGDCVCILRTLVTQRAVINGTPRPVCGERAFEAWGWLLAPYCATRGGRSRVESWLSRDEDNLM</sequence>
<protein>
    <submittedName>
        <fullName evidence="1">Uncharacterized protein</fullName>
    </submittedName>
</protein>
<gene>
    <name evidence="1" type="ordered locus">Rmet_6768</name>
</gene>
<proteinExistence type="predicted"/>
<dbReference type="HOGENOM" id="CLU_2668429_0_0_4"/>
<evidence type="ECO:0000313" key="2">
    <source>
        <dbReference type="Proteomes" id="UP000002429"/>
    </source>
</evidence>
<dbReference type="Proteomes" id="UP000002429">
    <property type="component" value="Plasmid megaplasmid"/>
</dbReference>
<name>D3DYH6_CUPMC</name>
<organism evidence="1 2">
    <name type="scientific">Cupriavidus metallidurans (strain ATCC 43123 / DSM 2839 / NBRC 102507 / CH34)</name>
    <name type="common">Ralstonia metallidurans</name>
    <dbReference type="NCBI Taxonomy" id="266264"/>
    <lineage>
        <taxon>Bacteria</taxon>
        <taxon>Pseudomonadati</taxon>
        <taxon>Pseudomonadota</taxon>
        <taxon>Betaproteobacteria</taxon>
        <taxon>Burkholderiales</taxon>
        <taxon>Burkholderiaceae</taxon>
        <taxon>Cupriavidus</taxon>
    </lineage>
</organism>
<dbReference type="AlphaFoldDB" id="D3DYH6"/>
<dbReference type="KEGG" id="rme:Rmet_6768"/>
<keyword evidence="1" id="KW-0614">Plasmid</keyword>
<dbReference type="EMBL" id="CP000353">
    <property type="protein sequence ID" value="ADC45346.1"/>
    <property type="molecule type" value="Genomic_DNA"/>
</dbReference>
<reference evidence="2" key="1">
    <citation type="journal article" date="2010" name="PLoS ONE">
        <title>The complete genome sequence of Cupriavidus metallidurans strain CH34, a master survivalist in harsh and anthropogenic environments.</title>
        <authorList>
            <person name="Janssen P.J."/>
            <person name="Van Houdt R."/>
            <person name="Moors H."/>
            <person name="Monsieurs P."/>
            <person name="Morin N."/>
            <person name="Michaux A."/>
            <person name="Benotmane M.A."/>
            <person name="Leys N."/>
            <person name="Vallaeys T."/>
            <person name="Lapidus A."/>
            <person name="Monchy S."/>
            <person name="Medigue C."/>
            <person name="Taghavi S."/>
            <person name="McCorkle S."/>
            <person name="Dunn J."/>
            <person name="van der Lelie D."/>
            <person name="Mergeay M."/>
        </authorList>
    </citation>
    <scope>NUCLEOTIDE SEQUENCE [LARGE SCALE GENOMIC DNA]</scope>
    <source>
        <strain evidence="2">ATCC 43123 / DSM 2839 / NBRC 102507 / CH34</strain>
    </source>
</reference>